<gene>
    <name evidence="1" type="ORF">DdX_11689</name>
</gene>
<reference evidence="1" key="1">
    <citation type="submission" date="2022-01" db="EMBL/GenBank/DDBJ databases">
        <title>Genome Sequence Resource for Two Populations of Ditylenchus destructor, the Migratory Endoparasitic Phytonematode.</title>
        <authorList>
            <person name="Zhang H."/>
            <person name="Lin R."/>
            <person name="Xie B."/>
        </authorList>
    </citation>
    <scope>NUCLEOTIDE SEQUENCE</scope>
    <source>
        <strain evidence="1">BazhouSP</strain>
    </source>
</reference>
<comment type="caution">
    <text evidence="1">The sequence shown here is derived from an EMBL/GenBank/DDBJ whole genome shotgun (WGS) entry which is preliminary data.</text>
</comment>
<dbReference type="EMBL" id="JAKKPZ010000034">
    <property type="protein sequence ID" value="KAI1708614.1"/>
    <property type="molecule type" value="Genomic_DNA"/>
</dbReference>
<protein>
    <submittedName>
        <fullName evidence="1">Uncharacterized protein</fullName>
    </submittedName>
</protein>
<dbReference type="Proteomes" id="UP001201812">
    <property type="component" value="Unassembled WGS sequence"/>
</dbReference>
<sequence length="185" mass="21267">MRRNVIQLLDRLNVNCHKLQHLKLRITVSTPVPIVKLLLLPQLSSIALYMKNEWGDSFSDDFQLNQVLPQLLSKGNLKYFSTNLPLSWSSMANNATLHYFKTLKYISCSQLKRQNSDSLFRALNKCAGLQNPSSSVDRKDFSLKLLSSQWKSPKTETCPWVEFCTTPPRNFILEEILYGCLSQKP</sequence>
<proteinExistence type="predicted"/>
<organism evidence="1 2">
    <name type="scientific">Ditylenchus destructor</name>
    <dbReference type="NCBI Taxonomy" id="166010"/>
    <lineage>
        <taxon>Eukaryota</taxon>
        <taxon>Metazoa</taxon>
        <taxon>Ecdysozoa</taxon>
        <taxon>Nematoda</taxon>
        <taxon>Chromadorea</taxon>
        <taxon>Rhabditida</taxon>
        <taxon>Tylenchina</taxon>
        <taxon>Tylenchomorpha</taxon>
        <taxon>Sphaerularioidea</taxon>
        <taxon>Anguinidae</taxon>
        <taxon>Anguininae</taxon>
        <taxon>Ditylenchus</taxon>
    </lineage>
</organism>
<evidence type="ECO:0000313" key="1">
    <source>
        <dbReference type="EMBL" id="KAI1708614.1"/>
    </source>
</evidence>
<name>A0AAD4R4A5_9BILA</name>
<accession>A0AAD4R4A5</accession>
<dbReference type="AlphaFoldDB" id="A0AAD4R4A5"/>
<keyword evidence="2" id="KW-1185">Reference proteome</keyword>
<evidence type="ECO:0000313" key="2">
    <source>
        <dbReference type="Proteomes" id="UP001201812"/>
    </source>
</evidence>